<evidence type="ECO:0000313" key="1">
    <source>
        <dbReference type="EMBL" id="KAI8524049.1"/>
    </source>
</evidence>
<proteinExistence type="predicted"/>
<sequence>MPQWVAGVLEFLLLVGFFNLPILDFRSFLSFLLHSHPTPFQTTICHPHSPLPPCSPTAFECSGLEIVVAGGVLLPPE</sequence>
<comment type="caution">
    <text evidence="1">The sequence shown here is derived from an EMBL/GenBank/DDBJ whole genome shotgun (WGS) entry which is preliminary data.</text>
</comment>
<dbReference type="Proteomes" id="UP001062846">
    <property type="component" value="Chromosome 13"/>
</dbReference>
<accession>A0ACC0L6S4</accession>
<evidence type="ECO:0000313" key="2">
    <source>
        <dbReference type="Proteomes" id="UP001062846"/>
    </source>
</evidence>
<dbReference type="EMBL" id="CM046400">
    <property type="protein sequence ID" value="KAI8524049.1"/>
    <property type="molecule type" value="Genomic_DNA"/>
</dbReference>
<keyword evidence="2" id="KW-1185">Reference proteome</keyword>
<name>A0ACC0L6S4_RHOML</name>
<gene>
    <name evidence="1" type="ORF">RHMOL_Rhmol13G0119000</name>
</gene>
<protein>
    <submittedName>
        <fullName evidence="1">Uncharacterized protein</fullName>
    </submittedName>
</protein>
<organism evidence="1 2">
    <name type="scientific">Rhododendron molle</name>
    <name type="common">Chinese azalea</name>
    <name type="synonym">Azalea mollis</name>
    <dbReference type="NCBI Taxonomy" id="49168"/>
    <lineage>
        <taxon>Eukaryota</taxon>
        <taxon>Viridiplantae</taxon>
        <taxon>Streptophyta</taxon>
        <taxon>Embryophyta</taxon>
        <taxon>Tracheophyta</taxon>
        <taxon>Spermatophyta</taxon>
        <taxon>Magnoliopsida</taxon>
        <taxon>eudicotyledons</taxon>
        <taxon>Gunneridae</taxon>
        <taxon>Pentapetalae</taxon>
        <taxon>asterids</taxon>
        <taxon>Ericales</taxon>
        <taxon>Ericaceae</taxon>
        <taxon>Ericoideae</taxon>
        <taxon>Rhodoreae</taxon>
        <taxon>Rhododendron</taxon>
    </lineage>
</organism>
<reference evidence="1" key="1">
    <citation type="submission" date="2022-02" db="EMBL/GenBank/DDBJ databases">
        <title>Plant Genome Project.</title>
        <authorList>
            <person name="Zhang R.-G."/>
        </authorList>
    </citation>
    <scope>NUCLEOTIDE SEQUENCE</scope>
    <source>
        <strain evidence="1">AT1</strain>
    </source>
</reference>